<dbReference type="PANTHER" id="PTHR16305">
    <property type="entry name" value="TESTICULAR SOLUBLE ADENYLYL CYCLASE"/>
    <property type="match status" value="1"/>
</dbReference>
<dbReference type="InterPro" id="IPR036388">
    <property type="entry name" value="WH-like_DNA-bd_sf"/>
</dbReference>
<dbReference type="PROSITE" id="PS50043">
    <property type="entry name" value="HTH_LUXR_2"/>
    <property type="match status" value="1"/>
</dbReference>
<reference evidence="4 5" key="1">
    <citation type="journal article" date="2014" name="BMC Genomics">
        <title>Complete genome sequence of producer of the glycopeptide antibiotic Aculeximycin Kutzneria albida DSM 43870T, a representative of minor genus of Pseudonocardiaceae.</title>
        <authorList>
            <person name="Rebets Y."/>
            <person name="Tokovenko B."/>
            <person name="Lushchyk I."/>
            <person name="Ruckert C."/>
            <person name="Zaburannyi N."/>
            <person name="Bechthold A."/>
            <person name="Kalinowski J."/>
            <person name="Luzhetskyy A."/>
        </authorList>
    </citation>
    <scope>NUCLEOTIDE SEQUENCE [LARGE SCALE GENOMIC DNA]</scope>
    <source>
        <strain evidence="4">DSM 43870</strain>
    </source>
</reference>
<dbReference type="Pfam" id="PF13191">
    <property type="entry name" value="AAA_16"/>
    <property type="match status" value="1"/>
</dbReference>
<dbReference type="GO" id="GO:0003677">
    <property type="term" value="F:DNA binding"/>
    <property type="evidence" value="ECO:0007669"/>
    <property type="project" value="InterPro"/>
</dbReference>
<dbReference type="GO" id="GO:0006355">
    <property type="term" value="P:regulation of DNA-templated transcription"/>
    <property type="evidence" value="ECO:0007669"/>
    <property type="project" value="InterPro"/>
</dbReference>
<dbReference type="STRING" id="1449976.KALB_6591"/>
<dbReference type="AlphaFoldDB" id="W5WGS5"/>
<keyword evidence="1" id="KW-0547">Nucleotide-binding</keyword>
<sequence length="888" mass="95199">MPVDRPEGALVGRADELALLDRALADARAGVGRCVLLRGGAWVGKTALLDLVTSRAEGFTVLRATCDQARADTPYAIANTLLPTARDLPELWEQAASLARSGPLLVVVDDAHWCDSHTLVWLNFLLRRGAGLPLLVLIARRAEATGPVSELLAEAAAHSHSSVLRVRPLAESTVAELLHREFGEPPAPSFTRLCRAMTGGVPALLARLVADLRAEGVHPSDQHTEQAASLARHRVARWVVPSLFGGSRSAWAVLRALAVLGRADEQLLTALSGFPARAVAAVVEDLRRYVGPERDWPRPVLAGALTGLTGAELTCLRARAARLLNDVGSAPEAVADQLVQLPVLEQTWMLPVLEEAADSAVRRGDSTAAVLYLQRLLEADGGTTELRLKLAEELSQTDPAAARRHLWEALQASEDLRDRARVGAAFESSGLVPEQPDLAMRGMTETLARLDEQEVELRAGLESALLSLGAQHVSNLPRFLSSVRERTPALAGARGLAARALEATISARCAESAARDALAALAEGGDELGDWWTRACASVVHLAGDSDAAVAALTARLARSGRSGDFWSYCQDLSIRSMFRQESGYSGAAKVDSQTAAGIVDSRQWHGLTSLPQLARASVVLEQGDVHGALAVLDALHLPTLRGLAWEFPTYLMVRGHARWMLGDRDTAARCFLDCGRYLADAGISNPAVTLWWLDLTYLLDELGRVHEAAEYVAEQEQRVLDWGTPKARGSWLLAKAVLVGGTAGVEHATEAVEVLTGSQARMLESQAKGVLGRHLLRLGEVKAARGHLRQAADLAVRNGSPVMAQSARNLLLAAGGRMPEVAASPEETLTDRERLVADLAGAGSTNREIATELCVTLRTVESHLTNVYRKLGVSTRRELAAKHVRLT</sequence>
<dbReference type="PROSITE" id="PS00622">
    <property type="entry name" value="HTH_LUXR_1"/>
    <property type="match status" value="1"/>
</dbReference>
<dbReference type="InterPro" id="IPR000792">
    <property type="entry name" value="Tscrpt_reg_LuxR_C"/>
</dbReference>
<dbReference type="GO" id="GO:0005524">
    <property type="term" value="F:ATP binding"/>
    <property type="evidence" value="ECO:0007669"/>
    <property type="project" value="UniProtKB-KW"/>
</dbReference>
<dbReference type="SUPFAM" id="SSF46894">
    <property type="entry name" value="C-terminal effector domain of the bipartite response regulators"/>
    <property type="match status" value="1"/>
</dbReference>
<dbReference type="InterPro" id="IPR011990">
    <property type="entry name" value="TPR-like_helical_dom_sf"/>
</dbReference>
<accession>W5WGS5</accession>
<dbReference type="Proteomes" id="UP000019225">
    <property type="component" value="Chromosome"/>
</dbReference>
<dbReference type="eggNOG" id="COG2909">
    <property type="taxonomic scope" value="Bacteria"/>
</dbReference>
<dbReference type="SUPFAM" id="SSF48452">
    <property type="entry name" value="TPR-like"/>
    <property type="match status" value="1"/>
</dbReference>
<evidence type="ECO:0000256" key="1">
    <source>
        <dbReference type="ARBA" id="ARBA00022741"/>
    </source>
</evidence>
<dbReference type="Pfam" id="PF00196">
    <property type="entry name" value="GerE"/>
    <property type="match status" value="1"/>
</dbReference>
<dbReference type="InterPro" id="IPR027417">
    <property type="entry name" value="P-loop_NTPase"/>
</dbReference>
<dbReference type="SUPFAM" id="SSF52540">
    <property type="entry name" value="P-loop containing nucleoside triphosphate hydrolases"/>
    <property type="match status" value="1"/>
</dbReference>
<dbReference type="CDD" id="cd06170">
    <property type="entry name" value="LuxR_C_like"/>
    <property type="match status" value="1"/>
</dbReference>
<keyword evidence="2" id="KW-0067">ATP-binding</keyword>
<evidence type="ECO:0000313" key="4">
    <source>
        <dbReference type="EMBL" id="AHH99950.1"/>
    </source>
</evidence>
<evidence type="ECO:0000259" key="3">
    <source>
        <dbReference type="PROSITE" id="PS50043"/>
    </source>
</evidence>
<evidence type="ECO:0000256" key="2">
    <source>
        <dbReference type="ARBA" id="ARBA00022840"/>
    </source>
</evidence>
<proteinExistence type="predicted"/>
<organism evidence="4 5">
    <name type="scientific">Kutzneria albida DSM 43870</name>
    <dbReference type="NCBI Taxonomy" id="1449976"/>
    <lineage>
        <taxon>Bacteria</taxon>
        <taxon>Bacillati</taxon>
        <taxon>Actinomycetota</taxon>
        <taxon>Actinomycetes</taxon>
        <taxon>Pseudonocardiales</taxon>
        <taxon>Pseudonocardiaceae</taxon>
        <taxon>Kutzneria</taxon>
    </lineage>
</organism>
<dbReference type="RefSeq" id="WP_025359830.1">
    <property type="nucleotide sequence ID" value="NZ_CP007155.1"/>
</dbReference>
<dbReference type="InterPro" id="IPR016032">
    <property type="entry name" value="Sig_transdc_resp-reg_C-effctor"/>
</dbReference>
<dbReference type="Gene3D" id="1.10.10.10">
    <property type="entry name" value="Winged helix-like DNA-binding domain superfamily/Winged helix DNA-binding domain"/>
    <property type="match status" value="1"/>
</dbReference>
<keyword evidence="5" id="KW-1185">Reference proteome</keyword>
<gene>
    <name evidence="4" type="primary">acuR1</name>
    <name evidence="4" type="ORF">KALB_6591</name>
</gene>
<dbReference type="PANTHER" id="PTHR16305:SF35">
    <property type="entry name" value="TRANSCRIPTIONAL ACTIVATOR DOMAIN"/>
    <property type="match status" value="1"/>
</dbReference>
<feature type="domain" description="HTH luxR-type" evidence="3">
    <location>
        <begin position="823"/>
        <end position="888"/>
    </location>
</feature>
<dbReference type="PRINTS" id="PR00038">
    <property type="entry name" value="HTHLUXR"/>
</dbReference>
<dbReference type="OrthoDB" id="3178131at2"/>
<dbReference type="PATRIC" id="fig|1449976.3.peg.6617"/>
<evidence type="ECO:0000313" key="5">
    <source>
        <dbReference type="Proteomes" id="UP000019225"/>
    </source>
</evidence>
<dbReference type="GO" id="GO:0005737">
    <property type="term" value="C:cytoplasm"/>
    <property type="evidence" value="ECO:0007669"/>
    <property type="project" value="TreeGrafter"/>
</dbReference>
<protein>
    <submittedName>
        <fullName evidence="4">LuxR-family transcription regulator</fullName>
    </submittedName>
</protein>
<dbReference type="EMBL" id="CP007155">
    <property type="protein sequence ID" value="AHH99950.1"/>
    <property type="molecule type" value="Genomic_DNA"/>
</dbReference>
<dbReference type="HOGENOM" id="CLU_006850_1_1_11"/>
<dbReference type="SMART" id="SM00421">
    <property type="entry name" value="HTH_LUXR"/>
    <property type="match status" value="1"/>
</dbReference>
<dbReference type="GO" id="GO:0004016">
    <property type="term" value="F:adenylate cyclase activity"/>
    <property type="evidence" value="ECO:0007669"/>
    <property type="project" value="TreeGrafter"/>
</dbReference>
<dbReference type="InterPro" id="IPR041664">
    <property type="entry name" value="AAA_16"/>
</dbReference>
<dbReference type="KEGG" id="kal:KALB_6591"/>
<name>W5WGS5_9PSEU</name>